<keyword evidence="6" id="KW-1185">Reference proteome</keyword>
<protein>
    <recommendedName>
        <fullName evidence="4">N-acetyltransferase domain-containing protein</fullName>
    </recommendedName>
</protein>
<evidence type="ECO:0000313" key="5">
    <source>
        <dbReference type="EMBL" id="KEO90446.1"/>
    </source>
</evidence>
<dbReference type="EMBL" id="JMIW01000003">
    <property type="protein sequence ID" value="KEO90446.1"/>
    <property type="molecule type" value="Genomic_DNA"/>
</dbReference>
<dbReference type="PANTHER" id="PTHR43792:SF8">
    <property type="entry name" value="[RIBOSOMAL PROTEIN US5]-ALANINE N-ACETYLTRANSFERASE"/>
    <property type="match status" value="1"/>
</dbReference>
<dbReference type="eggNOG" id="COG1670">
    <property type="taxonomic scope" value="Bacteria"/>
</dbReference>
<dbReference type="InterPro" id="IPR051531">
    <property type="entry name" value="N-acetyltransferase"/>
</dbReference>
<dbReference type="PROSITE" id="PS51186">
    <property type="entry name" value="GNAT"/>
    <property type="match status" value="1"/>
</dbReference>
<name>A0A074M6Q4_ERYLO</name>
<comment type="caution">
    <text evidence="5">The sequence shown here is derived from an EMBL/GenBank/DDBJ whole genome shotgun (WGS) entry which is preliminary data.</text>
</comment>
<reference evidence="5 6" key="1">
    <citation type="submission" date="2014-04" db="EMBL/GenBank/DDBJ databases">
        <title>A comprehensive comparison of genomes of Erythrobacter spp. strains.</title>
        <authorList>
            <person name="Zheng Q."/>
        </authorList>
    </citation>
    <scope>NUCLEOTIDE SEQUENCE [LARGE SCALE GENOMIC DNA]</scope>
    <source>
        <strain evidence="5 6">DSM 6997</strain>
    </source>
</reference>
<dbReference type="Gene3D" id="3.40.630.30">
    <property type="match status" value="1"/>
</dbReference>
<evidence type="ECO:0000256" key="3">
    <source>
        <dbReference type="ARBA" id="ARBA00038502"/>
    </source>
</evidence>
<dbReference type="AlphaFoldDB" id="A0A074M6Q4"/>
<sequence>MSIQTSLKDRPQLTTENLLLRRPNEDDIGAIIDAVGDWEVACRLARVPHPYGEEDARFFLEHVVPSEWTWAITLKGSDQLIGAVGLTPEETADTAELGYWLAKPYWGRGIATAAARAVVSFGLDQLRLPFIKSGYFVENPTSGRVLQKLGFVETARATRACLAMGRDDVPSVEMRLEPSEQL</sequence>
<accession>A0A074M6Q4</accession>
<gene>
    <name evidence="5" type="ORF">EH31_10180</name>
</gene>
<keyword evidence="1" id="KW-0808">Transferase</keyword>
<dbReference type="Proteomes" id="UP000027647">
    <property type="component" value="Unassembled WGS sequence"/>
</dbReference>
<dbReference type="GO" id="GO:0016747">
    <property type="term" value="F:acyltransferase activity, transferring groups other than amino-acyl groups"/>
    <property type="evidence" value="ECO:0007669"/>
    <property type="project" value="InterPro"/>
</dbReference>
<dbReference type="InterPro" id="IPR000182">
    <property type="entry name" value="GNAT_dom"/>
</dbReference>
<dbReference type="Pfam" id="PF13302">
    <property type="entry name" value="Acetyltransf_3"/>
    <property type="match status" value="1"/>
</dbReference>
<dbReference type="OrthoDB" id="9804153at2"/>
<proteinExistence type="inferred from homology"/>
<evidence type="ECO:0000256" key="1">
    <source>
        <dbReference type="ARBA" id="ARBA00022679"/>
    </source>
</evidence>
<organism evidence="5 6">
    <name type="scientific">Erythrobacter longus</name>
    <dbReference type="NCBI Taxonomy" id="1044"/>
    <lineage>
        <taxon>Bacteria</taxon>
        <taxon>Pseudomonadati</taxon>
        <taxon>Pseudomonadota</taxon>
        <taxon>Alphaproteobacteria</taxon>
        <taxon>Sphingomonadales</taxon>
        <taxon>Erythrobacteraceae</taxon>
        <taxon>Erythrobacter/Porphyrobacter group</taxon>
        <taxon>Erythrobacter</taxon>
    </lineage>
</organism>
<dbReference type="RefSeq" id="WP_034959894.1">
    <property type="nucleotide sequence ID" value="NZ_JMIW01000003.1"/>
</dbReference>
<evidence type="ECO:0000313" key="6">
    <source>
        <dbReference type="Proteomes" id="UP000027647"/>
    </source>
</evidence>
<evidence type="ECO:0000256" key="2">
    <source>
        <dbReference type="ARBA" id="ARBA00023315"/>
    </source>
</evidence>
<dbReference type="PANTHER" id="PTHR43792">
    <property type="entry name" value="GNAT FAMILY, PUTATIVE (AFU_ORTHOLOGUE AFUA_3G00765)-RELATED-RELATED"/>
    <property type="match status" value="1"/>
</dbReference>
<comment type="similarity">
    <text evidence="3">Belongs to the acetyltransferase family. RimJ subfamily.</text>
</comment>
<feature type="domain" description="N-acetyltransferase" evidence="4">
    <location>
        <begin position="18"/>
        <end position="179"/>
    </location>
</feature>
<evidence type="ECO:0000259" key="4">
    <source>
        <dbReference type="PROSITE" id="PS51186"/>
    </source>
</evidence>
<dbReference type="STRING" id="1044.EH31_10180"/>
<dbReference type="InterPro" id="IPR016181">
    <property type="entry name" value="Acyl_CoA_acyltransferase"/>
</dbReference>
<keyword evidence="2" id="KW-0012">Acyltransferase</keyword>
<dbReference type="SUPFAM" id="SSF55729">
    <property type="entry name" value="Acyl-CoA N-acyltransferases (Nat)"/>
    <property type="match status" value="1"/>
</dbReference>